<dbReference type="PANTHER" id="PTHR30050:SF2">
    <property type="entry name" value="CHROMOSOMAL REPLICATION INITIATOR PROTEIN DNAA"/>
    <property type="match status" value="1"/>
</dbReference>
<organism evidence="3 4">
    <name type="scientific">Bifidobacterium santillanense</name>
    <dbReference type="NCBI Taxonomy" id="2809028"/>
    <lineage>
        <taxon>Bacteria</taxon>
        <taxon>Bacillati</taxon>
        <taxon>Actinomycetota</taxon>
        <taxon>Actinomycetes</taxon>
        <taxon>Bifidobacteriales</taxon>
        <taxon>Bifidobacteriaceae</taxon>
        <taxon>Bifidobacterium</taxon>
    </lineage>
</organism>
<dbReference type="SUPFAM" id="SSF52540">
    <property type="entry name" value="P-loop containing nucleoside triphosphate hydrolases"/>
    <property type="match status" value="1"/>
</dbReference>
<keyword evidence="3" id="KW-0067">ATP-binding</keyword>
<dbReference type="PANTHER" id="PTHR30050">
    <property type="entry name" value="CHROMOSOMAL REPLICATION INITIATOR PROTEIN DNAA"/>
    <property type="match status" value="1"/>
</dbReference>
<dbReference type="InterPro" id="IPR013317">
    <property type="entry name" value="DnaA_dom"/>
</dbReference>
<reference evidence="3 4" key="1">
    <citation type="journal article" date="2021" name="Environ. Microbiol.">
        <title>Genetic insights into the dark matter of the mammalian gut microbiota through targeted genome reconstruction.</title>
        <authorList>
            <person name="Lugli G.A."/>
            <person name="Alessandri G."/>
            <person name="Milani C."/>
            <person name="Viappiani A."/>
            <person name="Fontana F."/>
            <person name="Tarracchini C."/>
            <person name="Mancabelli L."/>
            <person name="Argentini C."/>
            <person name="Ruiz L."/>
            <person name="Margolles A."/>
            <person name="van Sinderen D."/>
            <person name="Turroni F."/>
            <person name="Ventura M."/>
        </authorList>
    </citation>
    <scope>NUCLEOTIDE SEQUENCE [LARGE SCALE GENOMIC DNA]</scope>
    <source>
        <strain evidence="3 4">MA2</strain>
    </source>
</reference>
<dbReference type="GO" id="GO:0005524">
    <property type="term" value="F:ATP binding"/>
    <property type="evidence" value="ECO:0007669"/>
    <property type="project" value="UniProtKB-KW"/>
</dbReference>
<dbReference type="Pfam" id="PF00308">
    <property type="entry name" value="Bac_DnaA"/>
    <property type="match status" value="1"/>
</dbReference>
<keyword evidence="3" id="KW-0547">Nucleotide-binding</keyword>
<dbReference type="RefSeq" id="WP_214357148.1">
    <property type="nucleotide sequence ID" value="NZ_JAFEJS010000001.1"/>
</dbReference>
<dbReference type="SMART" id="SM00382">
    <property type="entry name" value="AAA"/>
    <property type="match status" value="1"/>
</dbReference>
<evidence type="ECO:0000313" key="4">
    <source>
        <dbReference type="Proteomes" id="UP000773064"/>
    </source>
</evidence>
<dbReference type="InterPro" id="IPR003593">
    <property type="entry name" value="AAA+_ATPase"/>
</dbReference>
<dbReference type="InterPro" id="IPR027417">
    <property type="entry name" value="P-loop_NTPase"/>
</dbReference>
<accession>A0ABS5ULT0</accession>
<feature type="domain" description="AAA+ ATPase" evidence="2">
    <location>
        <begin position="43"/>
        <end position="177"/>
    </location>
</feature>
<comment type="caution">
    <text evidence="3">The sequence shown here is derived from an EMBL/GenBank/DDBJ whole genome shotgun (WGS) entry which is preliminary data.</text>
</comment>
<sequence length="259" mass="28629">MSGNIDSGTLLDGALTFDTFVPGDCNRFARTAALAVADDSGQCFNPLYIYGGSGVGKTHLLHAIGNYAIARNPTLKVRYVTAGDFSEEFVEAQSQRRTAEFSRCYRNLDILLVDDVQSLIGEDDALEQFRRTFCTLSWANKSIVVASDVAPWRLDVFGSDLVSRLQAGLAVDVKAPDRDTLVRILRMYAVRGGWKIPDGVFDLIGASCEVPTNMDRFMELTRTTLFEMKDRLRGMNDSLNEIRGALRNVGGGSSKYRDM</sequence>
<comment type="similarity">
    <text evidence="1">Belongs to the DnaA family.</text>
</comment>
<evidence type="ECO:0000259" key="2">
    <source>
        <dbReference type="SMART" id="SM00382"/>
    </source>
</evidence>
<dbReference type="CDD" id="cd00009">
    <property type="entry name" value="AAA"/>
    <property type="match status" value="1"/>
</dbReference>
<keyword evidence="4" id="KW-1185">Reference proteome</keyword>
<protein>
    <submittedName>
        <fullName evidence="3">ATP-binding protein</fullName>
    </submittedName>
</protein>
<evidence type="ECO:0000256" key="1">
    <source>
        <dbReference type="RuleBase" id="RU004227"/>
    </source>
</evidence>
<keyword evidence="1" id="KW-0235">DNA replication</keyword>
<name>A0ABS5ULT0_9BIFI</name>
<dbReference type="InterPro" id="IPR020591">
    <property type="entry name" value="Chromosome_initiator_DnaA-like"/>
</dbReference>
<dbReference type="Proteomes" id="UP000773064">
    <property type="component" value="Unassembled WGS sequence"/>
</dbReference>
<evidence type="ECO:0000313" key="3">
    <source>
        <dbReference type="EMBL" id="MBT1171861.1"/>
    </source>
</evidence>
<dbReference type="PRINTS" id="PR00051">
    <property type="entry name" value="DNAA"/>
</dbReference>
<gene>
    <name evidence="3" type="ORF">JS528_00500</name>
</gene>
<dbReference type="EMBL" id="JAFEJS010000001">
    <property type="protein sequence ID" value="MBT1171861.1"/>
    <property type="molecule type" value="Genomic_DNA"/>
</dbReference>
<proteinExistence type="inferred from homology"/>
<dbReference type="Gene3D" id="3.40.50.300">
    <property type="entry name" value="P-loop containing nucleotide triphosphate hydrolases"/>
    <property type="match status" value="1"/>
</dbReference>